<feature type="domain" description="Aminoglycoside phosphotransferase" evidence="2">
    <location>
        <begin position="71"/>
        <end position="278"/>
    </location>
</feature>
<evidence type="ECO:0000256" key="1">
    <source>
        <dbReference type="SAM" id="MobiDB-lite"/>
    </source>
</evidence>
<protein>
    <submittedName>
        <fullName evidence="3">Phosphotransferase family protein</fullName>
    </submittedName>
</protein>
<dbReference type="InterPro" id="IPR011009">
    <property type="entry name" value="Kinase-like_dom_sf"/>
</dbReference>
<accession>A0ABP5UED5</accession>
<organism evidence="3 4">
    <name type="scientific">Gordonia cholesterolivorans</name>
    <dbReference type="NCBI Taxonomy" id="559625"/>
    <lineage>
        <taxon>Bacteria</taxon>
        <taxon>Bacillati</taxon>
        <taxon>Actinomycetota</taxon>
        <taxon>Actinomycetes</taxon>
        <taxon>Mycobacteriales</taxon>
        <taxon>Gordoniaceae</taxon>
        <taxon>Gordonia</taxon>
    </lineage>
</organism>
<dbReference type="CDD" id="cd05154">
    <property type="entry name" value="ACAD10_11_N-like"/>
    <property type="match status" value="1"/>
</dbReference>
<evidence type="ECO:0000313" key="4">
    <source>
        <dbReference type="Proteomes" id="UP001501170"/>
    </source>
</evidence>
<evidence type="ECO:0000259" key="2">
    <source>
        <dbReference type="Pfam" id="PF01636"/>
    </source>
</evidence>
<dbReference type="PANTHER" id="PTHR21310">
    <property type="entry name" value="AMINOGLYCOSIDE PHOSPHOTRANSFERASE-RELATED-RELATED"/>
    <property type="match status" value="1"/>
</dbReference>
<dbReference type="PANTHER" id="PTHR21310:SF40">
    <property type="entry name" value="AMINOGLYCOSIDE PHOSPHOTRANSFERASE DOMAIN-CONTAINING PROTEIN-RELATED"/>
    <property type="match status" value="1"/>
</dbReference>
<dbReference type="InterPro" id="IPR051678">
    <property type="entry name" value="AGP_Transferase"/>
</dbReference>
<dbReference type="Proteomes" id="UP001501170">
    <property type="component" value="Unassembled WGS sequence"/>
</dbReference>
<dbReference type="RefSeq" id="WP_006898064.1">
    <property type="nucleotide sequence ID" value="NZ_BAAARB010000007.1"/>
</dbReference>
<dbReference type="Pfam" id="PF01636">
    <property type="entry name" value="APH"/>
    <property type="match status" value="1"/>
</dbReference>
<sequence>MADAIDHEGSAQVARPSESRRDPDWLRERLGHWLRRQEGPDARVTAVTVPESNGMSSETLLAEASWGGQERSLVIRVAPQAESDPVFPSYDLDGQYRLIDHVRTHSDIPLPRLWWSETGSAALGAPFFVMDRVDGQVPPDVMPYNFGSWVTEATPEQRSSMMCATVRVLAEIHRVPVPDVFIAQPAAGESPLAAHIRRLRDFYRWASAGRAGSPLIERAFAWVEQNRPEPAENVLTWGDARIGNIMYRDFEPVAVLDWEMAALGPRELDIGWMIFLHRFFQDLAEMAGIEGLPDFLRREDVAAEYRRQTGHAPADLDFYTTYAALIHAVVMFRIQCRAIHFGQAAEPADPDELIMHRATLEAMLAGTYWEQVK</sequence>
<gene>
    <name evidence="3" type="ORF">GCM10009855_16890</name>
</gene>
<keyword evidence="4" id="KW-1185">Reference proteome</keyword>
<comment type="caution">
    <text evidence="3">The sequence shown here is derived from an EMBL/GenBank/DDBJ whole genome shotgun (WGS) entry which is preliminary data.</text>
</comment>
<dbReference type="Gene3D" id="3.30.200.20">
    <property type="entry name" value="Phosphorylase Kinase, domain 1"/>
    <property type="match status" value="1"/>
</dbReference>
<name>A0ABP5UED5_9ACTN</name>
<proteinExistence type="predicted"/>
<reference evidence="4" key="1">
    <citation type="journal article" date="2019" name="Int. J. Syst. Evol. Microbiol.">
        <title>The Global Catalogue of Microorganisms (GCM) 10K type strain sequencing project: providing services to taxonomists for standard genome sequencing and annotation.</title>
        <authorList>
            <consortium name="The Broad Institute Genomics Platform"/>
            <consortium name="The Broad Institute Genome Sequencing Center for Infectious Disease"/>
            <person name="Wu L."/>
            <person name="Ma J."/>
        </authorList>
    </citation>
    <scope>NUCLEOTIDE SEQUENCE [LARGE SCALE GENOMIC DNA]</scope>
    <source>
        <strain evidence="4">JCM 16227</strain>
    </source>
</reference>
<dbReference type="EMBL" id="BAAARB010000007">
    <property type="protein sequence ID" value="GAA2378003.1"/>
    <property type="molecule type" value="Genomic_DNA"/>
</dbReference>
<evidence type="ECO:0000313" key="3">
    <source>
        <dbReference type="EMBL" id="GAA2378003.1"/>
    </source>
</evidence>
<dbReference type="InterPro" id="IPR041726">
    <property type="entry name" value="ACAD10_11_N"/>
</dbReference>
<dbReference type="InterPro" id="IPR002575">
    <property type="entry name" value="Aminoglycoside_PTrfase"/>
</dbReference>
<feature type="region of interest" description="Disordered" evidence="1">
    <location>
        <begin position="1"/>
        <end position="22"/>
    </location>
</feature>
<dbReference type="SUPFAM" id="SSF56112">
    <property type="entry name" value="Protein kinase-like (PK-like)"/>
    <property type="match status" value="1"/>
</dbReference>
<dbReference type="Gene3D" id="3.90.1200.10">
    <property type="match status" value="1"/>
</dbReference>